<feature type="domain" description="Tf2-1-like SH3-like" evidence="2">
    <location>
        <begin position="1"/>
        <end position="56"/>
    </location>
</feature>
<dbReference type="EMBL" id="CACRZD030000103">
    <property type="protein sequence ID" value="CAA6674368.1"/>
    <property type="molecule type" value="Genomic_DNA"/>
</dbReference>
<reference evidence="4" key="1">
    <citation type="journal article" date="2020" name="Sci. Rep.">
        <title>Chromosome-scale genome assembly for the duckweed Spirodela intermedia, integrating cytogenetic maps, PacBio and Oxford Nanopore libraries.</title>
        <authorList>
            <person name="Hoang P.T.N."/>
            <person name="Fiebig A."/>
            <person name="Novak P."/>
            <person name="Macas J."/>
            <person name="Cao H.X."/>
            <person name="Stepanenko A."/>
            <person name="Chen G."/>
            <person name="Borisjuk N."/>
            <person name="Scholz U."/>
            <person name="Schubert I."/>
        </authorList>
    </citation>
    <scope>NUCLEOTIDE SEQUENCE [LARGE SCALE GENOMIC DNA]</scope>
</reference>
<dbReference type="Pfam" id="PF24626">
    <property type="entry name" value="SH3_Tf2-1"/>
    <property type="match status" value="1"/>
</dbReference>
<feature type="compositionally biased region" description="Low complexity" evidence="1">
    <location>
        <begin position="124"/>
        <end position="133"/>
    </location>
</feature>
<keyword evidence="4" id="KW-1185">Reference proteome</keyword>
<dbReference type="Proteomes" id="UP001189122">
    <property type="component" value="Unassembled WGS sequence"/>
</dbReference>
<organism evidence="3 4">
    <name type="scientific">Spirodela intermedia</name>
    <name type="common">Intermediate duckweed</name>
    <dbReference type="NCBI Taxonomy" id="51605"/>
    <lineage>
        <taxon>Eukaryota</taxon>
        <taxon>Viridiplantae</taxon>
        <taxon>Streptophyta</taxon>
        <taxon>Embryophyta</taxon>
        <taxon>Tracheophyta</taxon>
        <taxon>Spermatophyta</taxon>
        <taxon>Magnoliopsida</taxon>
        <taxon>Liliopsida</taxon>
        <taxon>Araceae</taxon>
        <taxon>Lemnoideae</taxon>
        <taxon>Spirodela</taxon>
    </lineage>
</organism>
<sequence>MVRMRPERYAPGSATKLHTRSANLFRVLSWIGENAYVVNIPPLWGISSTFNVADLVSHQAPPLSSNIEPSSIGPFSEREFAMEDGVLQRFLVCWQGCPLEDNAWISEVDLERLQPDLLEPLPSLLANSSESSSFDPKRIDSERDLSPSAQETSAV</sequence>
<dbReference type="InterPro" id="IPR056924">
    <property type="entry name" value="SH3_Tf2-1"/>
</dbReference>
<gene>
    <name evidence="3" type="ORF">SI7747_UN020726</name>
</gene>
<name>A0ABN7E967_SPIIN</name>
<feature type="region of interest" description="Disordered" evidence="1">
    <location>
        <begin position="124"/>
        <end position="155"/>
    </location>
</feature>
<protein>
    <recommendedName>
        <fullName evidence="2">Tf2-1-like SH3-like domain-containing protein</fullName>
    </recommendedName>
</protein>
<evidence type="ECO:0000256" key="1">
    <source>
        <dbReference type="SAM" id="MobiDB-lite"/>
    </source>
</evidence>
<evidence type="ECO:0000313" key="4">
    <source>
        <dbReference type="Proteomes" id="UP001189122"/>
    </source>
</evidence>
<evidence type="ECO:0000259" key="2">
    <source>
        <dbReference type="Pfam" id="PF24626"/>
    </source>
</evidence>
<accession>A0ABN7E967</accession>
<proteinExistence type="predicted"/>
<evidence type="ECO:0000313" key="3">
    <source>
        <dbReference type="EMBL" id="CAA6674368.1"/>
    </source>
</evidence>
<comment type="caution">
    <text evidence="3">The sequence shown here is derived from an EMBL/GenBank/DDBJ whole genome shotgun (WGS) entry which is preliminary data.</text>
</comment>
<feature type="compositionally biased region" description="Basic and acidic residues" evidence="1">
    <location>
        <begin position="135"/>
        <end position="145"/>
    </location>
</feature>